<protein>
    <submittedName>
        <fullName evidence="1">GNAT family N-acetyltransferase</fullName>
    </submittedName>
</protein>
<proteinExistence type="predicted"/>
<dbReference type="EMBL" id="JBBKAR010000052">
    <property type="protein sequence ID" value="MEJ8306281.1"/>
    <property type="molecule type" value="Genomic_DNA"/>
</dbReference>
<evidence type="ECO:0000313" key="2">
    <source>
        <dbReference type="Proteomes" id="UP001380953"/>
    </source>
</evidence>
<comment type="caution">
    <text evidence="1">The sequence shown here is derived from an EMBL/GenBank/DDBJ whole genome shotgun (WGS) entry which is preliminary data.</text>
</comment>
<organism evidence="1 2">
    <name type="scientific">Saccharibacillus sacchari</name>
    <dbReference type="NCBI Taxonomy" id="456493"/>
    <lineage>
        <taxon>Bacteria</taxon>
        <taxon>Bacillati</taxon>
        <taxon>Bacillota</taxon>
        <taxon>Bacilli</taxon>
        <taxon>Bacillales</taxon>
        <taxon>Paenibacillaceae</taxon>
        <taxon>Saccharibacillus</taxon>
    </lineage>
</organism>
<accession>A0ACC6PH76</accession>
<dbReference type="Proteomes" id="UP001380953">
    <property type="component" value="Unassembled WGS sequence"/>
</dbReference>
<reference evidence="1" key="1">
    <citation type="submission" date="2024-03" db="EMBL/GenBank/DDBJ databases">
        <title>Whole genome sequecning of epiphytes from Marcgravia umbellata leaves.</title>
        <authorList>
            <person name="Kumar G."/>
            <person name="Savka M.A."/>
        </authorList>
    </citation>
    <scope>NUCLEOTIDE SEQUENCE</scope>
    <source>
        <strain evidence="1">RIT_BL5</strain>
    </source>
</reference>
<gene>
    <name evidence="1" type="ORF">WKI47_20445</name>
</gene>
<evidence type="ECO:0000313" key="1">
    <source>
        <dbReference type="EMBL" id="MEJ8306281.1"/>
    </source>
</evidence>
<keyword evidence="2" id="KW-1185">Reference proteome</keyword>
<sequence length="418" mass="46755">MSGWSLYEKENMKRWLAERTAALEADRRGPDTSGNMTAPGADTAAASAVPAAASDEYSTLRWLAAMQTASVSALIANVDTHLRAIHHESLGVTLPVSVGEREYGASYVFSPYTHYVSYAREELSMLRSRAARVALSALLTPVGWLFKASRFNKAVQVNNRLLSTNLYPRLGAAEIVSLVELLLREYPDRTLIFRSLNPRTTPVYLDTLQQLGFRLVPSRQVYLYDSPDTVPSKARWLLKRDYALLDKHGYDLCGPHELSAADAPRLAELYRLLYIDKYSAHNPVFTPLFFEQALQKGLLKLHALRSRDTGRLDAVLGYYAQNGIMTTPVFGYDTALPQETGLYRMLSAVLLRLADQEGCLLHESAGAAQFKRNRGATAEIEYSAVHDRHLPPYRRIGWALLSPLLNRVGVPIMRKNKL</sequence>
<name>A0ACC6PH76_9BACL</name>